<keyword evidence="1" id="KW-0472">Membrane</keyword>
<keyword evidence="1" id="KW-1133">Transmembrane helix</keyword>
<feature type="transmembrane region" description="Helical" evidence="1">
    <location>
        <begin position="65"/>
        <end position="91"/>
    </location>
</feature>
<feature type="transmembrane region" description="Helical" evidence="1">
    <location>
        <begin position="112"/>
        <end position="133"/>
    </location>
</feature>
<comment type="caution">
    <text evidence="2">The sequence shown here is derived from an EMBL/GenBank/DDBJ whole genome shotgun (WGS) entry which is preliminary data.</text>
</comment>
<dbReference type="EMBL" id="JABMKV010000002">
    <property type="protein sequence ID" value="NQX32267.1"/>
    <property type="molecule type" value="Genomic_DNA"/>
</dbReference>
<keyword evidence="3" id="KW-1185">Reference proteome</keyword>
<evidence type="ECO:0000313" key="3">
    <source>
        <dbReference type="Proteomes" id="UP000762110"/>
    </source>
</evidence>
<gene>
    <name evidence="2" type="ORF">HQN85_11035</name>
</gene>
<sequence length="179" mass="19972">MTTQSTTILKVLNILSWITFVGLCVKAGMLLCYYIMAMYINPMGAKNLALNLDLSHLHAYDIIDYSILVGCMIAITVLEALLFYCLIQIFLKINMVSPFSETIGQLIKRMSIFSLFVGLLSEVAVGYAGKFIALKLNLPNLTEHIGLGDAFLFFAGILYFISLLFARGIELQQENELII</sequence>
<protein>
    <submittedName>
        <fullName evidence="2">DUF2975 domain-containing protein</fullName>
    </submittedName>
</protein>
<proteinExistence type="predicted"/>
<keyword evidence="1" id="KW-0812">Transmembrane</keyword>
<feature type="transmembrane region" description="Helical" evidence="1">
    <location>
        <begin position="12"/>
        <end position="36"/>
    </location>
</feature>
<organism evidence="2 3">
    <name type="scientific">Pedobacter boryungensis</name>
    <dbReference type="NCBI Taxonomy" id="869962"/>
    <lineage>
        <taxon>Bacteria</taxon>
        <taxon>Pseudomonadati</taxon>
        <taxon>Bacteroidota</taxon>
        <taxon>Sphingobacteriia</taxon>
        <taxon>Sphingobacteriales</taxon>
        <taxon>Sphingobacteriaceae</taxon>
        <taxon>Pedobacter</taxon>
    </lineage>
</organism>
<evidence type="ECO:0000313" key="2">
    <source>
        <dbReference type="EMBL" id="NQX32267.1"/>
    </source>
</evidence>
<dbReference type="Proteomes" id="UP000762110">
    <property type="component" value="Unassembled WGS sequence"/>
</dbReference>
<evidence type="ECO:0000256" key="1">
    <source>
        <dbReference type="SAM" id="Phobius"/>
    </source>
</evidence>
<dbReference type="RefSeq" id="WP_173272116.1">
    <property type="nucleotide sequence ID" value="NZ_JABMKV010000002.1"/>
</dbReference>
<feature type="transmembrane region" description="Helical" evidence="1">
    <location>
        <begin position="145"/>
        <end position="166"/>
    </location>
</feature>
<name>A0ABX2DDU9_9SPHI</name>
<reference evidence="2 3" key="1">
    <citation type="submission" date="2020-05" db="EMBL/GenBank/DDBJ databases">
        <title>Description of Pedobacter foliorum sp. nov.</title>
        <authorList>
            <person name="Qi S."/>
            <person name="Carlier A."/>
            <person name="Cnockaert M."/>
            <person name="Vandamme P."/>
        </authorList>
    </citation>
    <scope>NUCLEOTIDE SEQUENCE [LARGE SCALE GENOMIC DNA]</scope>
    <source>
        <strain evidence="2 3">LMG 31300</strain>
    </source>
</reference>
<accession>A0ABX2DDU9</accession>